<proteinExistence type="predicted"/>
<feature type="transmembrane region" description="Helical" evidence="1">
    <location>
        <begin position="30"/>
        <end position="48"/>
    </location>
</feature>
<evidence type="ECO:0000313" key="2">
    <source>
        <dbReference type="EMBL" id="RZB76619.1"/>
    </source>
</evidence>
<keyword evidence="1" id="KW-0812">Transmembrane</keyword>
<reference evidence="2 3" key="1">
    <citation type="submission" date="2018-09" db="EMBL/GenBank/DDBJ databases">
        <title>A high-quality reference genome of wild soybean provides a powerful tool to mine soybean genomes.</title>
        <authorList>
            <person name="Xie M."/>
            <person name="Chung C.Y.L."/>
            <person name="Li M.-W."/>
            <person name="Wong F.-L."/>
            <person name="Chan T.-F."/>
            <person name="Lam H.-M."/>
        </authorList>
    </citation>
    <scope>NUCLEOTIDE SEQUENCE [LARGE SCALE GENOMIC DNA]</scope>
    <source>
        <strain evidence="3">cv. W05</strain>
        <tissue evidence="2">Hypocotyl of etiolated seedlings</tissue>
    </source>
</reference>
<evidence type="ECO:0000313" key="3">
    <source>
        <dbReference type="Proteomes" id="UP000289340"/>
    </source>
</evidence>
<sequence length="176" mass="19365">MSEVLTMADVTANLQAATTASTPYALPTNLPLLSAFLSFALAQFLKIFTSWYKEKRWDSKRLLDSGGMPSSHSATVSALAVAIGLQEGAGSTAFAVAVVLACISSGMIRFSVTFVRSCMMPRELDFMQVDKQNCLIKLCANYLQNILVPMSDLCVIHLVILHFRCEYFYFIIVMNG</sequence>
<dbReference type="InterPro" id="IPR003832">
    <property type="entry name" value="DUF212"/>
</dbReference>
<gene>
    <name evidence="2" type="ORF">D0Y65_034865</name>
</gene>
<protein>
    <submittedName>
        <fullName evidence="2">Putative membrane protein YuiD</fullName>
    </submittedName>
</protein>
<dbReference type="EMBL" id="QZWG01000012">
    <property type="protein sequence ID" value="RZB76619.1"/>
    <property type="molecule type" value="Genomic_DNA"/>
</dbReference>
<name>A0A445HSN7_GLYSO</name>
<keyword evidence="1" id="KW-1133">Transmembrane helix</keyword>
<organism evidence="2 3">
    <name type="scientific">Glycine soja</name>
    <name type="common">Wild soybean</name>
    <dbReference type="NCBI Taxonomy" id="3848"/>
    <lineage>
        <taxon>Eukaryota</taxon>
        <taxon>Viridiplantae</taxon>
        <taxon>Streptophyta</taxon>
        <taxon>Embryophyta</taxon>
        <taxon>Tracheophyta</taxon>
        <taxon>Spermatophyta</taxon>
        <taxon>Magnoliopsida</taxon>
        <taxon>eudicotyledons</taxon>
        <taxon>Gunneridae</taxon>
        <taxon>Pentapetalae</taxon>
        <taxon>rosids</taxon>
        <taxon>fabids</taxon>
        <taxon>Fabales</taxon>
        <taxon>Fabaceae</taxon>
        <taxon>Papilionoideae</taxon>
        <taxon>50 kb inversion clade</taxon>
        <taxon>NPAAA clade</taxon>
        <taxon>indigoferoid/millettioid clade</taxon>
        <taxon>Phaseoleae</taxon>
        <taxon>Glycine</taxon>
        <taxon>Glycine subgen. Soja</taxon>
    </lineage>
</organism>
<dbReference type="PANTHER" id="PTHR31446:SF40">
    <property type="entry name" value="ACID PHOSPHATASE_VANADIUM-DEPENDENT HALOPEROXIDASE-RELATED PROTEIN"/>
    <property type="match status" value="1"/>
</dbReference>
<dbReference type="PANTHER" id="PTHR31446">
    <property type="entry name" value="ACID PHOSPHATASE/VANADIUM-DEPENDENT HALOPEROXIDASE-RELATED PROTEIN"/>
    <property type="match status" value="1"/>
</dbReference>
<keyword evidence="3" id="KW-1185">Reference proteome</keyword>
<accession>A0A445HSN7</accession>
<comment type="caution">
    <text evidence="2">The sequence shown here is derived from an EMBL/GenBank/DDBJ whole genome shotgun (WGS) entry which is preliminary data.</text>
</comment>
<dbReference type="Pfam" id="PF02681">
    <property type="entry name" value="DUF212"/>
    <property type="match status" value="1"/>
</dbReference>
<keyword evidence="1" id="KW-0472">Membrane</keyword>
<evidence type="ECO:0000256" key="1">
    <source>
        <dbReference type="SAM" id="Phobius"/>
    </source>
</evidence>
<dbReference type="Proteomes" id="UP000289340">
    <property type="component" value="Chromosome 12"/>
</dbReference>
<feature type="transmembrane region" description="Helical" evidence="1">
    <location>
        <begin position="92"/>
        <end position="112"/>
    </location>
</feature>
<dbReference type="AlphaFoldDB" id="A0A445HSN7"/>